<accession>A0A919RWV0</accession>
<proteinExistence type="inferred from homology"/>
<dbReference type="FunFam" id="3.30.420.40:FF:000124">
    <property type="entry name" value="Carbamoyltransferase HypF"/>
    <property type="match status" value="1"/>
</dbReference>
<dbReference type="Pfam" id="PF22521">
    <property type="entry name" value="HypF_C_2"/>
    <property type="match status" value="1"/>
</dbReference>
<evidence type="ECO:0000313" key="15">
    <source>
        <dbReference type="Proteomes" id="UP000679179"/>
    </source>
</evidence>
<dbReference type="GO" id="GO:0051604">
    <property type="term" value="P:protein maturation"/>
    <property type="evidence" value="ECO:0007669"/>
    <property type="project" value="TreeGrafter"/>
</dbReference>
<comment type="pathway">
    <text evidence="1">Protein modification; [NiFe] hydrogenase maturation.</text>
</comment>
<dbReference type="InterPro" id="IPR001792">
    <property type="entry name" value="Acylphosphatase-like_dom"/>
</dbReference>
<dbReference type="InterPro" id="IPR043129">
    <property type="entry name" value="ATPase_NBD"/>
</dbReference>
<dbReference type="InterPro" id="IPR055128">
    <property type="entry name" value="HypF_C_2"/>
</dbReference>
<keyword evidence="6" id="KW-0863">Zinc-finger</keyword>
<dbReference type="InterPro" id="IPR011125">
    <property type="entry name" value="Znf_HypF"/>
</dbReference>
<dbReference type="GO" id="GO:0008270">
    <property type="term" value="F:zinc ion binding"/>
    <property type="evidence" value="ECO:0007669"/>
    <property type="project" value="UniProtKB-KW"/>
</dbReference>
<keyword evidence="4" id="KW-0436">Ligase</keyword>
<dbReference type="PROSITE" id="PS00150">
    <property type="entry name" value="ACYLPHOSPHATASE_1"/>
    <property type="match status" value="1"/>
</dbReference>
<dbReference type="GO" id="GO:0016874">
    <property type="term" value="F:ligase activity"/>
    <property type="evidence" value="ECO:0007669"/>
    <property type="project" value="UniProtKB-UniRule"/>
</dbReference>
<dbReference type="Pfam" id="PF17788">
    <property type="entry name" value="HypF_C"/>
    <property type="match status" value="1"/>
</dbReference>
<feature type="active site" evidence="11">
    <location>
        <position position="39"/>
    </location>
</feature>
<dbReference type="InterPro" id="IPR017945">
    <property type="entry name" value="DHBP_synth_RibB-like_a/b_dom"/>
</dbReference>
<dbReference type="Gene3D" id="3.30.420.40">
    <property type="match status" value="1"/>
</dbReference>
<dbReference type="PROSITE" id="PS51163">
    <property type="entry name" value="YRDC"/>
    <property type="match status" value="1"/>
</dbReference>
<evidence type="ECO:0000256" key="6">
    <source>
        <dbReference type="ARBA" id="ARBA00022771"/>
    </source>
</evidence>
<dbReference type="Proteomes" id="UP000679179">
    <property type="component" value="Unassembled WGS sequence"/>
</dbReference>
<dbReference type="EMBL" id="BOPZ01000002">
    <property type="protein sequence ID" value="GIM27742.1"/>
    <property type="molecule type" value="Genomic_DNA"/>
</dbReference>
<dbReference type="Gene3D" id="3.30.420.360">
    <property type="match status" value="1"/>
</dbReference>
<dbReference type="Pfam" id="PF01300">
    <property type="entry name" value="Sua5_yciO_yrdC"/>
    <property type="match status" value="1"/>
</dbReference>
<dbReference type="Pfam" id="PF00708">
    <property type="entry name" value="Acylphosphatase"/>
    <property type="match status" value="1"/>
</dbReference>
<dbReference type="PANTHER" id="PTHR42959">
    <property type="entry name" value="CARBAMOYLTRANSFERASE"/>
    <property type="match status" value="1"/>
</dbReference>
<dbReference type="InterPro" id="IPR041440">
    <property type="entry name" value="HypF_C"/>
</dbReference>
<dbReference type="PANTHER" id="PTHR42959:SF1">
    <property type="entry name" value="CARBAMOYLTRANSFERASE HYPF"/>
    <property type="match status" value="1"/>
</dbReference>
<evidence type="ECO:0000313" key="14">
    <source>
        <dbReference type="EMBL" id="GIM27742.1"/>
    </source>
</evidence>
<dbReference type="SUPFAM" id="SSF55821">
    <property type="entry name" value="YrdC/RibB"/>
    <property type="match status" value="1"/>
</dbReference>
<dbReference type="AlphaFoldDB" id="A0A919RWV0"/>
<comment type="similarity">
    <text evidence="3 10">Belongs to the carbamoyltransferase HypF family.</text>
</comment>
<evidence type="ECO:0000259" key="12">
    <source>
        <dbReference type="PROSITE" id="PS51160"/>
    </source>
</evidence>
<comment type="caution">
    <text evidence="14">The sequence shown here is derived from an EMBL/GenBank/DDBJ whole genome shotgun (WGS) entry which is preliminary data.</text>
</comment>
<evidence type="ECO:0000259" key="13">
    <source>
        <dbReference type="PROSITE" id="PS51163"/>
    </source>
</evidence>
<keyword evidence="11" id="KW-0378">Hydrolase</keyword>
<dbReference type="GO" id="GO:0016743">
    <property type="term" value="F:carboxyl- or carbamoyltransferase activity"/>
    <property type="evidence" value="ECO:0007669"/>
    <property type="project" value="UniProtKB-UniRule"/>
</dbReference>
<comment type="catalytic activity">
    <reaction evidence="8 11">
        <text>an acyl phosphate + H2O = a carboxylate + phosphate + H(+)</text>
        <dbReference type="Rhea" id="RHEA:14965"/>
        <dbReference type="ChEBI" id="CHEBI:15377"/>
        <dbReference type="ChEBI" id="CHEBI:15378"/>
        <dbReference type="ChEBI" id="CHEBI:29067"/>
        <dbReference type="ChEBI" id="CHEBI:43474"/>
        <dbReference type="ChEBI" id="CHEBI:59918"/>
        <dbReference type="EC" id="3.6.1.7"/>
    </reaction>
</comment>
<evidence type="ECO:0000256" key="3">
    <source>
        <dbReference type="ARBA" id="ARBA00008097"/>
    </source>
</evidence>
<evidence type="ECO:0000256" key="1">
    <source>
        <dbReference type="ARBA" id="ARBA00004711"/>
    </source>
</evidence>
<organism evidence="14 15">
    <name type="scientific">Clostridium polyendosporum</name>
    <dbReference type="NCBI Taxonomy" id="69208"/>
    <lineage>
        <taxon>Bacteria</taxon>
        <taxon>Bacillati</taxon>
        <taxon>Bacillota</taxon>
        <taxon>Clostridia</taxon>
        <taxon>Eubacteriales</taxon>
        <taxon>Clostridiaceae</taxon>
        <taxon>Clostridium</taxon>
    </lineage>
</organism>
<evidence type="ECO:0000256" key="7">
    <source>
        <dbReference type="ARBA" id="ARBA00022833"/>
    </source>
</evidence>
<dbReference type="RefSeq" id="WP_212902494.1">
    <property type="nucleotide sequence ID" value="NZ_BOPZ01000002.1"/>
</dbReference>
<comment type="similarity">
    <text evidence="2">Belongs to the acylphosphatase family.</text>
</comment>
<dbReference type="GO" id="GO:0003725">
    <property type="term" value="F:double-stranded RNA binding"/>
    <property type="evidence" value="ECO:0007669"/>
    <property type="project" value="InterPro"/>
</dbReference>
<dbReference type="Gene3D" id="3.30.110.120">
    <property type="match status" value="1"/>
</dbReference>
<sequence>MKKLVRKYIIVKGIVQGVGFRPFVYNEAIKNNLTGWVKNTSEGVCIDIEGQEREINVFLEELNNNSPILSKIEEICVQDRSLQYYKEFIIDRSCKDTYGTTFISPDVAICKDCEKEITDSNNRRYEYPFTNCTSCGPRFSIIKKLPYDRSMTTMGVFKMCSDCSEEYESPIDRRFHAQPNACNICGPKVWLTDKYGNFIESTEPIKKARLLLKEGKIIAVKGIGGFHLICDGKNEKVIQLLRDRKGRSSKPFALMMKDIETIRSYCYVNDLEERILIGIRRPILLLDKKNEQLPNKIAFNNNKLGVMLPYTPLHHLLFDEELTVLIMTSANVSGLPIIYKNDEALESLKDVVDYFLLHDREIHVPVDDSVSRVVLGKECVIRRSRGYAPAAVRVEDITETLACGANLKNSFCISKKQFAFLSQHIGDLENLETYKSLENNIKHFKNIYNIQPKLIAHDLHPNFLSTDFAQKEEGVKVPVQHHHAHVVSCMVENKINTKVIGIAFDGTGYGTDGKIWGGEFLICDYLNFERVGHLKYVKMPGGDAAAKEPWRMALSYIYHVYGDEFDINMVHDVSERDIKNIIMMLKHNMNCPETSSMGRLFDAVSALLAFKRKITFEGEAAIELEILADLNDERLYSYGIDTVNGVYIVNTDLIIRDIIKDMKNQVSTNIIAKRFHNTVVAFSIEICRLIRNKYNISSVVLSGGVFQNEILLKGLYKVLMKEGFEVYTHGEIPCNDGGIAVGQLMIANYKYKNREE</sequence>
<dbReference type="Pfam" id="PF07503">
    <property type="entry name" value="zf-HYPF"/>
    <property type="match status" value="2"/>
</dbReference>
<gene>
    <name evidence="14" type="primary">hypF_1</name>
    <name evidence="14" type="ORF">CPJCM30710_04080</name>
</gene>
<dbReference type="InterPro" id="IPR004421">
    <property type="entry name" value="Carbamoyltransferase_HypF"/>
</dbReference>
<dbReference type="NCBIfam" id="TIGR00143">
    <property type="entry name" value="hypF"/>
    <property type="match status" value="1"/>
</dbReference>
<keyword evidence="5" id="KW-0479">Metal-binding</keyword>
<dbReference type="InterPro" id="IPR036046">
    <property type="entry name" value="Acylphosphatase-like_dom_sf"/>
</dbReference>
<evidence type="ECO:0000256" key="10">
    <source>
        <dbReference type="PIRNR" id="PIRNR006256"/>
    </source>
</evidence>
<comment type="catalytic activity">
    <reaction evidence="9">
        <text>C-terminal L-cysteinyl-[HypE protein] + carbamoyl phosphate + ATP + H2O = C-terminal S-carboxamide-L-cysteinyl-[HypE protein] + AMP + phosphate + diphosphate + H(+)</text>
        <dbReference type="Rhea" id="RHEA:55636"/>
        <dbReference type="Rhea" id="RHEA-COMP:14247"/>
        <dbReference type="Rhea" id="RHEA-COMP:14392"/>
        <dbReference type="ChEBI" id="CHEBI:15377"/>
        <dbReference type="ChEBI" id="CHEBI:15378"/>
        <dbReference type="ChEBI" id="CHEBI:30616"/>
        <dbReference type="ChEBI" id="CHEBI:33019"/>
        <dbReference type="ChEBI" id="CHEBI:43474"/>
        <dbReference type="ChEBI" id="CHEBI:58228"/>
        <dbReference type="ChEBI" id="CHEBI:76913"/>
        <dbReference type="ChEBI" id="CHEBI:139126"/>
        <dbReference type="ChEBI" id="CHEBI:456215"/>
    </reaction>
</comment>
<protein>
    <recommendedName>
        <fullName evidence="10">Carbamoyltransferase</fullName>
        <ecNumber evidence="10">6.2.-.-</ecNumber>
    </recommendedName>
</protein>
<keyword evidence="15" id="KW-1185">Reference proteome</keyword>
<evidence type="ECO:0000256" key="8">
    <source>
        <dbReference type="ARBA" id="ARBA00047645"/>
    </source>
</evidence>
<evidence type="ECO:0000256" key="5">
    <source>
        <dbReference type="ARBA" id="ARBA00022723"/>
    </source>
</evidence>
<dbReference type="SUPFAM" id="SSF53067">
    <property type="entry name" value="Actin-like ATPase domain"/>
    <property type="match status" value="1"/>
</dbReference>
<dbReference type="InterPro" id="IPR006070">
    <property type="entry name" value="Sua5-like_dom"/>
</dbReference>
<keyword evidence="7" id="KW-0862">Zinc</keyword>
<dbReference type="Gene3D" id="3.90.870.50">
    <property type="match status" value="1"/>
</dbReference>
<feature type="domain" description="YrdC-like" evidence="13">
    <location>
        <begin position="202"/>
        <end position="386"/>
    </location>
</feature>
<feature type="domain" description="Acylphosphatase-like" evidence="12">
    <location>
        <begin position="6"/>
        <end position="92"/>
    </location>
</feature>
<dbReference type="InterPro" id="IPR051060">
    <property type="entry name" value="Carbamoyltrans_HypF-like"/>
</dbReference>
<evidence type="ECO:0000256" key="9">
    <source>
        <dbReference type="ARBA" id="ARBA00048220"/>
    </source>
</evidence>
<evidence type="ECO:0000256" key="11">
    <source>
        <dbReference type="PROSITE-ProRule" id="PRU00520"/>
    </source>
</evidence>
<dbReference type="SUPFAM" id="SSF54975">
    <property type="entry name" value="Acylphosphatase/BLUF domain-like"/>
    <property type="match status" value="1"/>
</dbReference>
<name>A0A919RWV0_9CLOT</name>
<evidence type="ECO:0000256" key="2">
    <source>
        <dbReference type="ARBA" id="ARBA00005614"/>
    </source>
</evidence>
<feature type="active site" evidence="11">
    <location>
        <position position="21"/>
    </location>
</feature>
<dbReference type="GO" id="GO:0003998">
    <property type="term" value="F:acylphosphatase activity"/>
    <property type="evidence" value="ECO:0007669"/>
    <property type="project" value="UniProtKB-EC"/>
</dbReference>
<reference evidence="14" key="1">
    <citation type="submission" date="2021-03" db="EMBL/GenBank/DDBJ databases">
        <title>Taxonomic study of Clostridium polyendosporum from meadow-gley soil under rice.</title>
        <authorList>
            <person name="Kobayashi H."/>
            <person name="Tanizawa Y."/>
            <person name="Yagura M."/>
        </authorList>
    </citation>
    <scope>NUCLEOTIDE SEQUENCE</scope>
    <source>
        <strain evidence="14">JCM 30710</strain>
    </source>
</reference>
<evidence type="ECO:0000256" key="4">
    <source>
        <dbReference type="ARBA" id="ARBA00022598"/>
    </source>
</evidence>
<dbReference type="PIRSF" id="PIRSF006256">
    <property type="entry name" value="CMPcnvr_hdrg_mat"/>
    <property type="match status" value="1"/>
</dbReference>
<dbReference type="PROSITE" id="PS51160">
    <property type="entry name" value="ACYLPHOSPHATASE_3"/>
    <property type="match status" value="1"/>
</dbReference>
<dbReference type="EC" id="6.2.-.-" evidence="10"/>
<dbReference type="InterPro" id="IPR017968">
    <property type="entry name" value="Acylphosphatase_CS"/>
</dbReference>